<dbReference type="Gene3D" id="3.40.50.1820">
    <property type="entry name" value="alpha/beta hydrolase"/>
    <property type="match status" value="1"/>
</dbReference>
<evidence type="ECO:0000313" key="3">
    <source>
        <dbReference type="EMBL" id="MQL91070.1"/>
    </source>
</evidence>
<comment type="caution">
    <text evidence="3">The sequence shown here is derived from an EMBL/GenBank/DDBJ whole genome shotgun (WGS) entry which is preliminary data.</text>
</comment>
<evidence type="ECO:0000259" key="2">
    <source>
        <dbReference type="Pfam" id="PF00561"/>
    </source>
</evidence>
<proteinExistence type="predicted"/>
<reference evidence="3" key="1">
    <citation type="submission" date="2017-07" db="EMBL/GenBank/DDBJ databases">
        <title>Taro Niue Genome Assembly and Annotation.</title>
        <authorList>
            <person name="Atibalentja N."/>
            <person name="Keating K."/>
            <person name="Fields C.J."/>
        </authorList>
    </citation>
    <scope>NUCLEOTIDE SEQUENCE</scope>
    <source>
        <strain evidence="3">Niue_2</strain>
        <tissue evidence="3">Leaf</tissue>
    </source>
</reference>
<dbReference type="InterPro" id="IPR029058">
    <property type="entry name" value="AB_hydrolase_fold"/>
</dbReference>
<dbReference type="GO" id="GO:0016829">
    <property type="term" value="F:lyase activity"/>
    <property type="evidence" value="ECO:0007669"/>
    <property type="project" value="UniProtKB-KW"/>
</dbReference>
<evidence type="ECO:0000256" key="1">
    <source>
        <dbReference type="ARBA" id="ARBA00023239"/>
    </source>
</evidence>
<dbReference type="InterPro" id="IPR000073">
    <property type="entry name" value="AB_hydrolase_1"/>
</dbReference>
<keyword evidence="4" id="KW-1185">Reference proteome</keyword>
<dbReference type="OrthoDB" id="8119704at2759"/>
<dbReference type="Proteomes" id="UP000652761">
    <property type="component" value="Unassembled WGS sequence"/>
</dbReference>
<gene>
    <name evidence="3" type="ORF">Taro_023674</name>
</gene>
<dbReference type="Pfam" id="PF00561">
    <property type="entry name" value="Abhydrolase_1"/>
    <property type="match status" value="1"/>
</dbReference>
<sequence>MVPKEVLAGLVGVHVGVRGVVNKVVILLHGFLGTGDEWIPTMKAISACCRCISIDLPGHGESKIKWRLDGKTNEGASISVELVADVLHKLFSEVTNGKVVVVGYSLGARIALYMAMKYSQKIEGTVLISGSPGIEDDAARSIRSAQDDARAHYLTSQGLQSFLRTWYAGEMWSR</sequence>
<dbReference type="PANTHER" id="PTHR42916">
    <property type="entry name" value="2-SUCCINYL-5-ENOLPYRUVYL-6-HYDROXY-3-CYCLOHEXENE-1-CARBOXYLATE SYNTHASE"/>
    <property type="match status" value="1"/>
</dbReference>
<feature type="domain" description="AB hydrolase-1" evidence="2">
    <location>
        <begin position="24"/>
        <end position="143"/>
    </location>
</feature>
<keyword evidence="1" id="KW-0456">Lyase</keyword>
<evidence type="ECO:0000313" key="4">
    <source>
        <dbReference type="Proteomes" id="UP000652761"/>
    </source>
</evidence>
<protein>
    <recommendedName>
        <fullName evidence="2">AB hydrolase-1 domain-containing protein</fullName>
    </recommendedName>
</protein>
<name>A0A843VBH4_COLES</name>
<dbReference type="PANTHER" id="PTHR42916:SF1">
    <property type="entry name" value="PROTEIN PHYLLO, CHLOROPLASTIC"/>
    <property type="match status" value="1"/>
</dbReference>
<accession>A0A843VBH4</accession>
<dbReference type="EMBL" id="NMUH01001300">
    <property type="protein sequence ID" value="MQL91070.1"/>
    <property type="molecule type" value="Genomic_DNA"/>
</dbReference>
<dbReference type="AlphaFoldDB" id="A0A843VBH4"/>
<organism evidence="3 4">
    <name type="scientific">Colocasia esculenta</name>
    <name type="common">Wild taro</name>
    <name type="synonym">Arum esculentum</name>
    <dbReference type="NCBI Taxonomy" id="4460"/>
    <lineage>
        <taxon>Eukaryota</taxon>
        <taxon>Viridiplantae</taxon>
        <taxon>Streptophyta</taxon>
        <taxon>Embryophyta</taxon>
        <taxon>Tracheophyta</taxon>
        <taxon>Spermatophyta</taxon>
        <taxon>Magnoliopsida</taxon>
        <taxon>Liliopsida</taxon>
        <taxon>Araceae</taxon>
        <taxon>Aroideae</taxon>
        <taxon>Colocasieae</taxon>
        <taxon>Colocasia</taxon>
    </lineage>
</organism>
<dbReference type="SUPFAM" id="SSF53474">
    <property type="entry name" value="alpha/beta-Hydrolases"/>
    <property type="match status" value="1"/>
</dbReference>